<dbReference type="OrthoDB" id="9076234at2"/>
<gene>
    <name evidence="1" type="ORF">SAMN05421742_102260</name>
</gene>
<dbReference type="RefSeq" id="WP_092615970.1">
    <property type="nucleotide sequence ID" value="NZ_FNCV01000002.1"/>
</dbReference>
<dbReference type="Proteomes" id="UP000217076">
    <property type="component" value="Unassembled WGS sequence"/>
</dbReference>
<protein>
    <submittedName>
        <fullName evidence="1">Uncharacterized protein</fullName>
    </submittedName>
</protein>
<proteinExistence type="predicted"/>
<name>A0A1G7WN05_9PROT</name>
<reference evidence="2" key="1">
    <citation type="submission" date="2016-10" db="EMBL/GenBank/DDBJ databases">
        <authorList>
            <person name="Varghese N."/>
            <person name="Submissions S."/>
        </authorList>
    </citation>
    <scope>NUCLEOTIDE SEQUENCE [LARGE SCALE GENOMIC DNA]</scope>
    <source>
        <strain evidence="2">930I</strain>
    </source>
</reference>
<keyword evidence="2" id="KW-1185">Reference proteome</keyword>
<dbReference type="EMBL" id="FNCV01000002">
    <property type="protein sequence ID" value="SDG73269.1"/>
    <property type="molecule type" value="Genomic_DNA"/>
</dbReference>
<dbReference type="STRING" id="83401.SAMN05421742_102260"/>
<organism evidence="1 2">
    <name type="scientific">Roseospirillum parvum</name>
    <dbReference type="NCBI Taxonomy" id="83401"/>
    <lineage>
        <taxon>Bacteria</taxon>
        <taxon>Pseudomonadati</taxon>
        <taxon>Pseudomonadota</taxon>
        <taxon>Alphaproteobacteria</taxon>
        <taxon>Rhodospirillales</taxon>
        <taxon>Rhodospirillaceae</taxon>
        <taxon>Roseospirillum</taxon>
    </lineage>
</organism>
<accession>A0A1G7WN05</accession>
<sequence length="339" mass="37271">MLTHPASRTGVDLDRLAAACADLDPHDGPEALIACLQASLPGLTFRLALTDPDWYRLGGLLDAEGRRLARSLEDWVEAESGGDVMTLLARHGGSGLLATSLTGKTRFLIADTGEGSLDFAQVEVEEVQEKVDRELLPAGWMPETIEDVLDPMSYTPLADNPLADNPLGPPHYIFKDLTFFSEVGGELISDYTGDQRFRRFLEEWEGSSAGRTIPLRERWVITRAPALDCQGTHHREVRPLSTRPELARRMTELARTAQAEGTGIALPTSLANQLQAIDRDAGHHLAWYFLAVATGQVPDPLMEALCRAHVAASRDGAPGFLAETDRAVLERWIEEPYHF</sequence>
<dbReference type="AlphaFoldDB" id="A0A1G7WN05"/>
<evidence type="ECO:0000313" key="1">
    <source>
        <dbReference type="EMBL" id="SDG73269.1"/>
    </source>
</evidence>
<evidence type="ECO:0000313" key="2">
    <source>
        <dbReference type="Proteomes" id="UP000217076"/>
    </source>
</evidence>